<feature type="compositionally biased region" description="Basic residues" evidence="1">
    <location>
        <begin position="268"/>
        <end position="280"/>
    </location>
</feature>
<proteinExistence type="predicted"/>
<evidence type="ECO:0000313" key="2">
    <source>
        <dbReference type="EMBL" id="KAJ8454598.1"/>
    </source>
</evidence>
<feature type="region of interest" description="Disordered" evidence="1">
    <location>
        <begin position="1"/>
        <end position="32"/>
    </location>
</feature>
<feature type="compositionally biased region" description="Polar residues" evidence="1">
    <location>
        <begin position="458"/>
        <end position="467"/>
    </location>
</feature>
<feature type="compositionally biased region" description="Low complexity" evidence="1">
    <location>
        <begin position="600"/>
        <end position="613"/>
    </location>
</feature>
<organism evidence="2 3">
    <name type="scientific">Trametes cubensis</name>
    <dbReference type="NCBI Taxonomy" id="1111947"/>
    <lineage>
        <taxon>Eukaryota</taxon>
        <taxon>Fungi</taxon>
        <taxon>Dikarya</taxon>
        <taxon>Basidiomycota</taxon>
        <taxon>Agaricomycotina</taxon>
        <taxon>Agaricomycetes</taxon>
        <taxon>Polyporales</taxon>
        <taxon>Polyporaceae</taxon>
        <taxon>Trametes</taxon>
    </lineage>
</organism>
<feature type="compositionally biased region" description="Gly residues" evidence="1">
    <location>
        <begin position="581"/>
        <end position="597"/>
    </location>
</feature>
<feature type="compositionally biased region" description="Polar residues" evidence="1">
    <location>
        <begin position="1"/>
        <end position="12"/>
    </location>
</feature>
<dbReference type="Proteomes" id="UP001215151">
    <property type="component" value="Unassembled WGS sequence"/>
</dbReference>
<feature type="compositionally biased region" description="Low complexity" evidence="1">
    <location>
        <begin position="468"/>
        <end position="482"/>
    </location>
</feature>
<feature type="compositionally biased region" description="Gly residues" evidence="1">
    <location>
        <begin position="445"/>
        <end position="454"/>
    </location>
</feature>
<sequence length="629" mass="66319">MPPTRSSSSTLSHRPAASREPSAEKGLPKPQRALPRQVFPRASCHSPPFCSFLRNCTRTARPRSCHTFLIAEDLFRGSFATANPSSLLPLAVPRPDPQSGIGCASGSGSGSQNHVQNQAHHDQHLSQSQSQSQSQTAAIVRRAEILHGRIHIPLPRSAAGHELSPELPPPLTPISSQTQQTHARPRSPADAHPHPHPYPHPHPALQLQAQPAYSHSSTAHVLPVPRATPGRRSSLSSASTSVPVTIIPGESPSQNQNHHHHQDPSPRSHSHPHGPQHHPHFTPTPDSDRDPIAFANPHYEPAPARCPRPHPRDTPSPDVRVHSALLQPHLLHHPHDEHQQQQQHLRATSARRHEAIRIRLPPPRTISSTPPARPRARCTPPRASAATHSMWNPADELVSSARAQFAQPAGPSSRRHTLDAPTYDTPGLIATRNGNASSSNSGSMSGNGGGGGSSGSSVTHHSSARHPSTSTSVSASMVTAAGHGHGHGSTLAPIPVSASVPSSTHPAYYPHAAAGAHANANGRTYAGNAASGRGKGPGRFVDSDEPAPSQYPSAPVATVVAAARGGVSGAGRAKTRRGRKWGGGASVGVDNGSGGGRQRAATLLPALQQALQPPEQPRDPRQHAHGRET</sequence>
<evidence type="ECO:0000256" key="1">
    <source>
        <dbReference type="SAM" id="MobiDB-lite"/>
    </source>
</evidence>
<feature type="compositionally biased region" description="Basic and acidic residues" evidence="1">
    <location>
        <begin position="616"/>
        <end position="629"/>
    </location>
</feature>
<accession>A0AAD7TF70</accession>
<dbReference type="EMBL" id="JAPEVG010000931">
    <property type="protein sequence ID" value="KAJ8454598.1"/>
    <property type="molecule type" value="Genomic_DNA"/>
</dbReference>
<feature type="region of interest" description="Disordered" evidence="1">
    <location>
        <begin position="403"/>
        <end position="502"/>
    </location>
</feature>
<name>A0AAD7TF70_9APHY</name>
<feature type="region of interest" description="Disordered" evidence="1">
    <location>
        <begin position="159"/>
        <end position="319"/>
    </location>
</feature>
<feature type="region of interest" description="Disordered" evidence="1">
    <location>
        <begin position="98"/>
        <end position="138"/>
    </location>
</feature>
<evidence type="ECO:0000313" key="3">
    <source>
        <dbReference type="Proteomes" id="UP001215151"/>
    </source>
</evidence>
<feature type="compositionally biased region" description="Low complexity" evidence="1">
    <location>
        <begin position="492"/>
        <end position="502"/>
    </location>
</feature>
<feature type="compositionally biased region" description="Low complexity" evidence="1">
    <location>
        <begin position="377"/>
        <end position="387"/>
    </location>
</feature>
<feature type="compositionally biased region" description="Polar residues" evidence="1">
    <location>
        <begin position="207"/>
        <end position="219"/>
    </location>
</feature>
<comment type="caution">
    <text evidence="2">The sequence shown here is derived from an EMBL/GenBank/DDBJ whole genome shotgun (WGS) entry which is preliminary data.</text>
</comment>
<keyword evidence="3" id="KW-1185">Reference proteome</keyword>
<gene>
    <name evidence="2" type="ORF">ONZ51_g12936</name>
</gene>
<feature type="region of interest" description="Disordered" evidence="1">
    <location>
        <begin position="361"/>
        <end position="387"/>
    </location>
</feature>
<dbReference type="AlphaFoldDB" id="A0AAD7TF70"/>
<feature type="compositionally biased region" description="Basic and acidic residues" evidence="1">
    <location>
        <begin position="310"/>
        <end position="319"/>
    </location>
</feature>
<feature type="compositionally biased region" description="Low complexity" evidence="1">
    <location>
        <begin position="433"/>
        <end position="444"/>
    </location>
</feature>
<feature type="compositionally biased region" description="Low complexity" evidence="1">
    <location>
        <begin position="126"/>
        <end position="135"/>
    </location>
</feature>
<feature type="region of interest" description="Disordered" evidence="1">
    <location>
        <begin position="568"/>
        <end position="629"/>
    </location>
</feature>
<reference evidence="2" key="1">
    <citation type="submission" date="2022-11" db="EMBL/GenBank/DDBJ databases">
        <title>Genome Sequence of Cubamyces cubensis.</title>
        <authorList>
            <person name="Buettner E."/>
        </authorList>
    </citation>
    <scope>NUCLEOTIDE SEQUENCE</scope>
    <source>
        <strain evidence="2">MPL-01</strain>
    </source>
</reference>
<protein>
    <submittedName>
        <fullName evidence="2">Uncharacterized protein</fullName>
    </submittedName>
</protein>
<feature type="region of interest" description="Disordered" evidence="1">
    <location>
        <begin position="525"/>
        <end position="552"/>
    </location>
</feature>